<name>H2IRH3_RAHAC</name>
<dbReference type="KEGG" id="raq:Rahaq2_1530"/>
<dbReference type="HOGENOM" id="CLU_1146463_0_0_6"/>
<reference evidence="1 2" key="1">
    <citation type="journal article" date="2012" name="J. Bacteriol.">
        <title>Complete Genome Sequence of Rahnella aquatilis CIP 78.65.</title>
        <authorList>
            <person name="Martinez R.J."/>
            <person name="Bruce D."/>
            <person name="Detter C."/>
            <person name="Goodwin L.A."/>
            <person name="Han J."/>
            <person name="Han C.S."/>
            <person name="Held B."/>
            <person name="Land M.L."/>
            <person name="Mikhailova N."/>
            <person name="Nolan M."/>
            <person name="Pennacchio L."/>
            <person name="Pitluck S."/>
            <person name="Tapia R."/>
            <person name="Woyke T."/>
            <person name="Sobecky P.A."/>
        </authorList>
    </citation>
    <scope>NUCLEOTIDE SEQUENCE [LARGE SCALE GENOMIC DNA]</scope>
    <source>
        <strain evidence="2">ATCC 33071 / DSM 4594 / JCM 1683 / NBRC 105701 / NCIMB 13365 / CIP 78.65</strain>
    </source>
</reference>
<gene>
    <name evidence="1" type="ordered locus">Rahaq2_1530</name>
</gene>
<accession>H2IRH3</accession>
<dbReference type="RefSeq" id="WP_015696629.1">
    <property type="nucleotide sequence ID" value="NC_016818.1"/>
</dbReference>
<evidence type="ECO:0000313" key="2">
    <source>
        <dbReference type="Proteomes" id="UP000009010"/>
    </source>
</evidence>
<protein>
    <submittedName>
        <fullName evidence="1">Uncharacterized protein</fullName>
    </submittedName>
</protein>
<dbReference type="eggNOG" id="ENOG50344ME">
    <property type="taxonomic scope" value="Bacteria"/>
</dbReference>
<dbReference type="Proteomes" id="UP000009010">
    <property type="component" value="Chromosome"/>
</dbReference>
<reference evidence="2" key="2">
    <citation type="submission" date="2012-01" db="EMBL/GenBank/DDBJ databases">
        <title>Complete sequence of chromosome of Rahnella aquatilis CIP 78.65.</title>
        <authorList>
            <person name="Lucas S."/>
            <person name="Han J."/>
            <person name="Lapidus A."/>
            <person name="Cheng J.-F."/>
            <person name="Goodwin L."/>
            <person name="Pitluck S."/>
            <person name="Peters L."/>
            <person name="Ovchinnikova G."/>
            <person name="Held B."/>
            <person name="Detter J.C."/>
            <person name="Han C."/>
            <person name="Tapia R."/>
            <person name="Land M."/>
            <person name="Hauser L."/>
            <person name="Kyrpides N."/>
            <person name="Ivanova N."/>
            <person name="Pagani I."/>
            <person name="Sobecky P."/>
            <person name="Martinez R."/>
            <person name="Woyke T."/>
        </authorList>
    </citation>
    <scope>NUCLEOTIDE SEQUENCE [LARGE SCALE GENOMIC DNA]</scope>
    <source>
        <strain evidence="2">ATCC 33071 / DSM 4594 / JCM 1683 / NBRC 105701 / NCIMB 13365 / CIP 78.65</strain>
    </source>
</reference>
<dbReference type="AlphaFoldDB" id="H2IRH3"/>
<dbReference type="EMBL" id="CP003244">
    <property type="protein sequence ID" value="AEX51409.1"/>
    <property type="molecule type" value="Genomic_DNA"/>
</dbReference>
<keyword evidence="2" id="KW-1185">Reference proteome</keyword>
<sequence length="242" mass="26999">MANYISGNIISQSYIHVNPKWLSGASPAEKKEKIARIEAQITSFAESRIPFFIGNNVHIEVEFSEGSIIAKITAYGKILPILGGLVVAYPQFSEGVRTAVKDAHDLGSYINSELLFQTEARYKSERKSVEARLGVFGTIDRVNGKINELRSISSRKNNSLSATYKQLLQLHDDILVSLDKISSKAIDDSDADTAREMWLDGVLGLKLSRTYFRFNNVGDPATYKLLIAERESIIADLKKRKK</sequence>
<organism evidence="1 2">
    <name type="scientific">Rahnella aquatilis (strain ATCC 33071 / DSM 4594 / JCM 1683 / NBRC 105701 / NCIMB 13365 / CIP 78.65)</name>
    <dbReference type="NCBI Taxonomy" id="745277"/>
    <lineage>
        <taxon>Bacteria</taxon>
        <taxon>Pseudomonadati</taxon>
        <taxon>Pseudomonadota</taxon>
        <taxon>Gammaproteobacteria</taxon>
        <taxon>Enterobacterales</taxon>
        <taxon>Yersiniaceae</taxon>
        <taxon>Rahnella</taxon>
    </lineage>
</organism>
<evidence type="ECO:0000313" key="1">
    <source>
        <dbReference type="EMBL" id="AEX51409.1"/>
    </source>
</evidence>
<dbReference type="OrthoDB" id="9181066at2"/>
<proteinExistence type="predicted"/>